<organism evidence="1 2">
    <name type="scientific">Cristinia sonorae</name>
    <dbReference type="NCBI Taxonomy" id="1940300"/>
    <lineage>
        <taxon>Eukaryota</taxon>
        <taxon>Fungi</taxon>
        <taxon>Dikarya</taxon>
        <taxon>Basidiomycota</taxon>
        <taxon>Agaricomycotina</taxon>
        <taxon>Agaricomycetes</taxon>
        <taxon>Agaricomycetidae</taxon>
        <taxon>Agaricales</taxon>
        <taxon>Pleurotineae</taxon>
        <taxon>Stephanosporaceae</taxon>
        <taxon>Cristinia</taxon>
    </lineage>
</organism>
<protein>
    <submittedName>
        <fullName evidence="1">Uncharacterized protein</fullName>
    </submittedName>
</protein>
<gene>
    <name evidence="1" type="ORF">BXZ70DRAFT_165863</name>
</gene>
<dbReference type="EMBL" id="JAEVFJ010000015">
    <property type="protein sequence ID" value="KAH8100644.1"/>
    <property type="molecule type" value="Genomic_DNA"/>
</dbReference>
<comment type="caution">
    <text evidence="1">The sequence shown here is derived from an EMBL/GenBank/DDBJ whole genome shotgun (WGS) entry which is preliminary data.</text>
</comment>
<keyword evidence="2" id="KW-1185">Reference proteome</keyword>
<name>A0A8K0XQ36_9AGAR</name>
<dbReference type="AlphaFoldDB" id="A0A8K0XQ36"/>
<evidence type="ECO:0000313" key="2">
    <source>
        <dbReference type="Proteomes" id="UP000813824"/>
    </source>
</evidence>
<sequence>MHSSQFSSHHHHLLPLVERVPGLSSYESKGCCRREILRHCGHCIWQCCTSFGRLSLSRPSSLLPRHFIHLVTVWPFIERCNPPHSFLSSPPTLCNPVITVLLESPYAMRLTAAPSPVYIHPPFKHPPPSFLYYCSRLLYHFQFLLPPPFNSLQYHPDLHYYPPSAHFVAHSVVVCVLARIYMSRFVSAMLQHLRALFSLVCHRDCLLSSSAPAPNSVISSPRSPLVFSPSLPEGRHSILLLFYTTQSIHLL</sequence>
<reference evidence="1" key="1">
    <citation type="journal article" date="2021" name="New Phytol.">
        <title>Evolutionary innovations through gain and loss of genes in the ectomycorrhizal Boletales.</title>
        <authorList>
            <person name="Wu G."/>
            <person name="Miyauchi S."/>
            <person name="Morin E."/>
            <person name="Kuo A."/>
            <person name="Drula E."/>
            <person name="Varga T."/>
            <person name="Kohler A."/>
            <person name="Feng B."/>
            <person name="Cao Y."/>
            <person name="Lipzen A."/>
            <person name="Daum C."/>
            <person name="Hundley H."/>
            <person name="Pangilinan J."/>
            <person name="Johnson J."/>
            <person name="Barry K."/>
            <person name="LaButti K."/>
            <person name="Ng V."/>
            <person name="Ahrendt S."/>
            <person name="Min B."/>
            <person name="Choi I.G."/>
            <person name="Park H."/>
            <person name="Plett J.M."/>
            <person name="Magnuson J."/>
            <person name="Spatafora J.W."/>
            <person name="Nagy L.G."/>
            <person name="Henrissat B."/>
            <person name="Grigoriev I.V."/>
            <person name="Yang Z.L."/>
            <person name="Xu J."/>
            <person name="Martin F.M."/>
        </authorList>
    </citation>
    <scope>NUCLEOTIDE SEQUENCE</scope>
    <source>
        <strain evidence="1">KKN 215</strain>
    </source>
</reference>
<accession>A0A8K0XQ36</accession>
<proteinExistence type="predicted"/>
<dbReference type="Proteomes" id="UP000813824">
    <property type="component" value="Unassembled WGS sequence"/>
</dbReference>
<evidence type="ECO:0000313" key="1">
    <source>
        <dbReference type="EMBL" id="KAH8100644.1"/>
    </source>
</evidence>